<dbReference type="InterPro" id="IPR051239">
    <property type="entry name" value="2'-dNMP_N-hydrolase"/>
</dbReference>
<dbReference type="Proteomes" id="UP000006180">
    <property type="component" value="Chromosome"/>
</dbReference>
<dbReference type="EMBL" id="CP003563">
    <property type="protein sequence ID" value="AFL53822.1"/>
    <property type="molecule type" value="Genomic_DNA"/>
</dbReference>
<dbReference type="KEGG" id="sfd:USDA257_c52980"/>
<dbReference type="HOGENOM" id="CLU_104078_1_0_5"/>
<dbReference type="GO" id="GO:0009159">
    <property type="term" value="P:deoxyribonucleoside monophosphate catabolic process"/>
    <property type="evidence" value="ECO:0007669"/>
    <property type="project" value="TreeGrafter"/>
</dbReference>
<protein>
    <submittedName>
        <fullName evidence="1">Nucleoside 2-deoxyribosyltransferase</fullName>
    </submittedName>
</protein>
<proteinExistence type="predicted"/>
<accession>I3XD66</accession>
<dbReference type="SUPFAM" id="SSF52309">
    <property type="entry name" value="N-(deoxy)ribosyltransferase-like"/>
    <property type="match status" value="1"/>
</dbReference>
<organism evidence="1 2">
    <name type="scientific">Sinorhizobium fredii (strain USDA 257)</name>
    <dbReference type="NCBI Taxonomy" id="1185652"/>
    <lineage>
        <taxon>Bacteria</taxon>
        <taxon>Pseudomonadati</taxon>
        <taxon>Pseudomonadota</taxon>
        <taxon>Alphaproteobacteria</taxon>
        <taxon>Hyphomicrobiales</taxon>
        <taxon>Rhizobiaceae</taxon>
        <taxon>Sinorhizobium/Ensifer group</taxon>
        <taxon>Sinorhizobium</taxon>
    </lineage>
</organism>
<evidence type="ECO:0000313" key="1">
    <source>
        <dbReference type="EMBL" id="AFL53822.1"/>
    </source>
</evidence>
<dbReference type="GO" id="GO:0070694">
    <property type="term" value="F:5-hydroxymethyl-dUMP N-hydrolase activity"/>
    <property type="evidence" value="ECO:0007669"/>
    <property type="project" value="TreeGrafter"/>
</dbReference>
<dbReference type="AlphaFoldDB" id="I3XD66"/>
<sequence length="223" mass="24036">MSDRMSFISSSGSSLSRTQVRSNHIVGRDWELMAKKVYLAGPEVFLPNAREMLDQKASLTRAAGLIPLSPGDLKIPPTNSKRDRAAAISAVDEQMMLEADAIIANLTPFRGIAADTGTTFELGFMCALGKPVFAYTNVARDHTDRVVEHFKGAVAPDAEGRLRDPDGLSVEDFGLIDNLMLHSGIERRGGIIIVGDAARDAVYTDLAAFEKCLAAAARKLSET</sequence>
<dbReference type="PATRIC" id="fig|1185652.3.peg.5498"/>
<reference evidence="1 2" key="1">
    <citation type="journal article" date="2012" name="J. Bacteriol.">
        <title>Complete genome sequence of the broad-host-range strain Sinorhizobium fredii USDA257.</title>
        <authorList>
            <person name="Schuldes J."/>
            <person name="Rodriguez Orbegoso M."/>
            <person name="Schmeisser C."/>
            <person name="Krishnan H.B."/>
            <person name="Daniel R."/>
            <person name="Streit W.R."/>
        </authorList>
    </citation>
    <scope>NUCLEOTIDE SEQUENCE [LARGE SCALE GENOMIC DNA]</scope>
    <source>
        <strain evidence="1 2">USDA 257</strain>
    </source>
</reference>
<keyword evidence="1" id="KW-0808">Transferase</keyword>
<dbReference type="PANTHER" id="PTHR15364:SF0">
    <property type="entry name" value="2'-DEOXYNUCLEOSIDE 5'-PHOSPHATE N-HYDROLASE 1"/>
    <property type="match status" value="1"/>
</dbReference>
<dbReference type="InterPro" id="IPR007710">
    <property type="entry name" value="Nucleoside_deoxyribTrfase"/>
</dbReference>
<evidence type="ECO:0000313" key="2">
    <source>
        <dbReference type="Proteomes" id="UP000006180"/>
    </source>
</evidence>
<dbReference type="Gene3D" id="3.40.50.450">
    <property type="match status" value="1"/>
</dbReference>
<dbReference type="eggNOG" id="COG3613">
    <property type="taxonomic scope" value="Bacteria"/>
</dbReference>
<dbReference type="GO" id="GO:0016740">
    <property type="term" value="F:transferase activity"/>
    <property type="evidence" value="ECO:0007669"/>
    <property type="project" value="UniProtKB-KW"/>
</dbReference>
<dbReference type="STRING" id="1185652.USDA257_c52980"/>
<dbReference type="Pfam" id="PF05014">
    <property type="entry name" value="Nuc_deoxyrib_tr"/>
    <property type="match status" value="1"/>
</dbReference>
<name>I3XD66_SINF2</name>
<dbReference type="PANTHER" id="PTHR15364">
    <property type="entry name" value="2'-DEOXYNUCLEOSIDE 5'-PHOSPHATE N-HYDROLASE 1"/>
    <property type="match status" value="1"/>
</dbReference>
<gene>
    <name evidence="1" type="ORF">USDA257_c52980</name>
</gene>